<evidence type="ECO:0000256" key="10">
    <source>
        <dbReference type="PIRSR" id="PIRSR000445-2"/>
    </source>
</evidence>
<dbReference type="GO" id="GO:0050661">
    <property type="term" value="F:NADP binding"/>
    <property type="evidence" value="ECO:0007669"/>
    <property type="project" value="InterPro"/>
</dbReference>
<gene>
    <name evidence="8 17" type="primary">hemA</name>
    <name evidence="17" type="ORF">Val02_54520</name>
</gene>
<dbReference type="Gene3D" id="3.40.50.720">
    <property type="entry name" value="NAD(P)-binding Rossmann-like Domain"/>
    <property type="match status" value="1"/>
</dbReference>
<keyword evidence="18" id="KW-1185">Reference proteome</keyword>
<dbReference type="InterPro" id="IPR006151">
    <property type="entry name" value="Shikm_DH/Glu-tRNA_Rdtase"/>
</dbReference>
<evidence type="ECO:0000256" key="2">
    <source>
        <dbReference type="ARBA" id="ARBA00005916"/>
    </source>
</evidence>
<evidence type="ECO:0000259" key="16">
    <source>
        <dbReference type="Pfam" id="PF05201"/>
    </source>
</evidence>
<dbReference type="SUPFAM" id="SSF51735">
    <property type="entry name" value="NAD(P)-binding Rossmann-fold domains"/>
    <property type="match status" value="1"/>
</dbReference>
<dbReference type="PANTHER" id="PTHR43013">
    <property type="entry name" value="GLUTAMYL-TRNA REDUCTASE"/>
    <property type="match status" value="1"/>
</dbReference>
<dbReference type="InterPro" id="IPR015896">
    <property type="entry name" value="4pyrrol_synth_GluRdtase_dimer"/>
</dbReference>
<evidence type="ECO:0000256" key="11">
    <source>
        <dbReference type="PIRSR" id="PIRSR000445-3"/>
    </source>
</evidence>
<dbReference type="CDD" id="cd05213">
    <property type="entry name" value="NAD_bind_Glutamyl_tRNA_reduct"/>
    <property type="match status" value="1"/>
</dbReference>
<name>A0A8J4DSW2_9ACTN</name>
<keyword evidence="5 8" id="KW-0560">Oxidoreductase</keyword>
<dbReference type="HAMAP" id="MF_00087">
    <property type="entry name" value="Glu_tRNA_reductase"/>
    <property type="match status" value="1"/>
</dbReference>
<comment type="similarity">
    <text evidence="2 8 13">Belongs to the glutamyl-tRNA reductase family.</text>
</comment>
<sequence>MNLLVVGISHRTADVALLEKLALRAGELPDVLAKLLAQPYVREALVVSTCNRVEVYAVVGSFHGGLSDVGTVLAERAGVSVTDLAGRLYAHYGVEAVRHAYRVAAGLDSMVVGESQILGQFRDSYSTAAELSATGRLLHELAQQALRVGKRVHAETGIDRAGQSVVSAALELGLTESGLESVSGRQALVIGAGAMGALSLATLHRSGAGGLLVTNRSAAKAVALAGAYNAIAAPMADIPDLLRTVDVVVCATASPGTVLEAVPGRTAPLLVLDLAVPHDVHPGVADHPAVTLVTIERLRAAGSHVSVDDVTAAEDIVAAEVDAFTAWHRGSDVAPTVAALRARAEDVVSTELRRLAGKRPEFDDDQRAEIARTLHRVVQRLLHEPTVRVRQRASEPGGEAYASVLRELFDLPAPTPVDVPGALDFDHRGEL</sequence>
<evidence type="ECO:0000256" key="12">
    <source>
        <dbReference type="PIRSR" id="PIRSR000445-4"/>
    </source>
</evidence>
<feature type="site" description="Important for activity" evidence="8 12">
    <location>
        <position position="99"/>
    </location>
</feature>
<dbReference type="NCBIfam" id="NF000744">
    <property type="entry name" value="PRK00045.1-3"/>
    <property type="match status" value="1"/>
</dbReference>
<comment type="subunit">
    <text evidence="8">Homodimer.</text>
</comment>
<dbReference type="EC" id="1.2.1.70" evidence="3 8"/>
<evidence type="ECO:0000256" key="9">
    <source>
        <dbReference type="PIRSR" id="PIRSR000445-1"/>
    </source>
</evidence>
<feature type="domain" description="Quinate/shikimate 5-dehydrogenase/glutamyl-tRNA reductase" evidence="15">
    <location>
        <begin position="176"/>
        <end position="299"/>
    </location>
</feature>
<comment type="pathway">
    <text evidence="1 8 13">Porphyrin-containing compound metabolism; protoporphyrin-IX biosynthesis; 5-aminolevulinate from L-glutamyl-tRNA(Glu): step 1/2.</text>
</comment>
<dbReference type="InterPro" id="IPR036343">
    <property type="entry name" value="GluRdtase_N_sf"/>
</dbReference>
<dbReference type="NCBIfam" id="TIGR01035">
    <property type="entry name" value="hemA"/>
    <property type="match status" value="1"/>
</dbReference>
<dbReference type="UniPathway" id="UPA00251">
    <property type="reaction ID" value="UER00316"/>
</dbReference>
<evidence type="ECO:0000256" key="5">
    <source>
        <dbReference type="ARBA" id="ARBA00023002"/>
    </source>
</evidence>
<feature type="binding site" evidence="8 11">
    <location>
        <begin position="191"/>
        <end position="196"/>
    </location>
    <ligand>
        <name>NADP(+)</name>
        <dbReference type="ChEBI" id="CHEBI:58349"/>
    </ligand>
</feature>
<dbReference type="EMBL" id="BOPF01000021">
    <property type="protein sequence ID" value="GIJ48566.1"/>
    <property type="molecule type" value="Genomic_DNA"/>
</dbReference>
<dbReference type="InterPro" id="IPR036291">
    <property type="entry name" value="NAD(P)-bd_dom_sf"/>
</dbReference>
<dbReference type="InterPro" id="IPR036453">
    <property type="entry name" value="GluRdtase_dimer_dom_sf"/>
</dbReference>
<dbReference type="PIRSF" id="PIRSF000445">
    <property type="entry name" value="4pyrrol_synth_GluRdtase"/>
    <property type="match status" value="1"/>
</dbReference>
<organism evidence="17 18">
    <name type="scientific">Virgisporangium aliadipatigenens</name>
    <dbReference type="NCBI Taxonomy" id="741659"/>
    <lineage>
        <taxon>Bacteria</taxon>
        <taxon>Bacillati</taxon>
        <taxon>Actinomycetota</taxon>
        <taxon>Actinomycetes</taxon>
        <taxon>Micromonosporales</taxon>
        <taxon>Micromonosporaceae</taxon>
        <taxon>Virgisporangium</taxon>
    </lineage>
</organism>
<dbReference type="PROSITE" id="PS00747">
    <property type="entry name" value="GLUTR"/>
    <property type="match status" value="1"/>
</dbReference>
<comment type="miscellaneous">
    <text evidence="8">During catalysis, the active site Cys acts as a nucleophile attacking the alpha-carbonyl group of tRNA-bound glutamate with the formation of a thioester intermediate between enzyme and glutamate, and the concomitant release of tRNA(Glu). The thioester intermediate is finally reduced by direct hydride transfer from NADPH, to form the product GSA.</text>
</comment>
<evidence type="ECO:0000313" key="17">
    <source>
        <dbReference type="EMBL" id="GIJ48566.1"/>
    </source>
</evidence>
<dbReference type="SUPFAM" id="SSF69075">
    <property type="entry name" value="Glutamyl tRNA-reductase dimerization domain"/>
    <property type="match status" value="1"/>
</dbReference>
<feature type="binding site" evidence="8 10">
    <location>
        <begin position="114"/>
        <end position="116"/>
    </location>
    <ligand>
        <name>substrate</name>
    </ligand>
</feature>
<evidence type="ECO:0000256" key="13">
    <source>
        <dbReference type="RuleBase" id="RU000584"/>
    </source>
</evidence>
<comment type="domain">
    <text evidence="8">Possesses an unusual extended V-shaped dimeric structure with each monomer consisting of three distinct domains arranged along a curved 'spinal' alpha-helix. The N-terminal catalytic domain specifically recognizes the glutamate moiety of the substrate. The second domain is the NADPH-binding domain, and the third C-terminal domain is responsible for dimerization.</text>
</comment>
<dbReference type="InterPro" id="IPR000343">
    <property type="entry name" value="4pyrrol_synth_GluRdtase"/>
</dbReference>
<dbReference type="GO" id="GO:0008883">
    <property type="term" value="F:glutamyl-tRNA reductase activity"/>
    <property type="evidence" value="ECO:0007669"/>
    <property type="project" value="UniProtKB-UniRule"/>
</dbReference>
<dbReference type="Pfam" id="PF05201">
    <property type="entry name" value="GlutR_N"/>
    <property type="match status" value="1"/>
</dbReference>
<evidence type="ECO:0000256" key="7">
    <source>
        <dbReference type="ARBA" id="ARBA00047464"/>
    </source>
</evidence>
<dbReference type="Gene3D" id="3.30.460.30">
    <property type="entry name" value="Glutamyl-tRNA reductase, N-terminal domain"/>
    <property type="match status" value="1"/>
</dbReference>
<comment type="catalytic activity">
    <reaction evidence="7 8 13">
        <text>(S)-4-amino-5-oxopentanoate + tRNA(Glu) + NADP(+) = L-glutamyl-tRNA(Glu) + NADPH + H(+)</text>
        <dbReference type="Rhea" id="RHEA:12344"/>
        <dbReference type="Rhea" id="RHEA-COMP:9663"/>
        <dbReference type="Rhea" id="RHEA-COMP:9680"/>
        <dbReference type="ChEBI" id="CHEBI:15378"/>
        <dbReference type="ChEBI" id="CHEBI:57501"/>
        <dbReference type="ChEBI" id="CHEBI:57783"/>
        <dbReference type="ChEBI" id="CHEBI:58349"/>
        <dbReference type="ChEBI" id="CHEBI:78442"/>
        <dbReference type="ChEBI" id="CHEBI:78520"/>
        <dbReference type="EC" id="1.2.1.70"/>
    </reaction>
</comment>
<dbReference type="InterPro" id="IPR018214">
    <property type="entry name" value="GluRdtase_CS"/>
</dbReference>
<feature type="active site" description="Nucleophile" evidence="8 9">
    <location>
        <position position="50"/>
    </location>
</feature>
<evidence type="ECO:0000256" key="6">
    <source>
        <dbReference type="ARBA" id="ARBA00023244"/>
    </source>
</evidence>
<keyword evidence="4 8" id="KW-0521">NADP</keyword>
<evidence type="ECO:0000256" key="1">
    <source>
        <dbReference type="ARBA" id="ARBA00005059"/>
    </source>
</evidence>
<dbReference type="Pfam" id="PF00745">
    <property type="entry name" value="GlutR_dimer"/>
    <property type="match status" value="1"/>
</dbReference>
<evidence type="ECO:0000259" key="14">
    <source>
        <dbReference type="Pfam" id="PF00745"/>
    </source>
</evidence>
<feature type="domain" description="Glutamyl-tRNA reductase N-terminal" evidence="16">
    <location>
        <begin position="6"/>
        <end position="156"/>
    </location>
</feature>
<evidence type="ECO:0000256" key="3">
    <source>
        <dbReference type="ARBA" id="ARBA00012970"/>
    </source>
</evidence>
<comment type="function">
    <text evidence="8">Catalyzes the NADPH-dependent reduction of glutamyl-tRNA(Glu) to glutamate 1-semialdehyde (GSA).</text>
</comment>
<evidence type="ECO:0000259" key="15">
    <source>
        <dbReference type="Pfam" id="PF01488"/>
    </source>
</evidence>
<dbReference type="FunFam" id="3.30.460.30:FF:000001">
    <property type="entry name" value="Glutamyl-tRNA reductase"/>
    <property type="match status" value="1"/>
</dbReference>
<dbReference type="InterPro" id="IPR015895">
    <property type="entry name" value="4pyrrol_synth_GluRdtase_N"/>
</dbReference>
<dbReference type="GO" id="GO:0019353">
    <property type="term" value="P:protoporphyrinogen IX biosynthetic process from glutamate"/>
    <property type="evidence" value="ECO:0007669"/>
    <property type="project" value="TreeGrafter"/>
</dbReference>
<comment type="caution">
    <text evidence="17">The sequence shown here is derived from an EMBL/GenBank/DDBJ whole genome shotgun (WGS) entry which is preliminary data.</text>
</comment>
<proteinExistence type="inferred from homology"/>
<feature type="binding site" evidence="8 10">
    <location>
        <position position="120"/>
    </location>
    <ligand>
        <name>substrate</name>
    </ligand>
</feature>
<reference evidence="17" key="1">
    <citation type="submission" date="2021-01" db="EMBL/GenBank/DDBJ databases">
        <title>Whole genome shotgun sequence of Virgisporangium aliadipatigenens NBRC 105644.</title>
        <authorList>
            <person name="Komaki H."/>
            <person name="Tamura T."/>
        </authorList>
    </citation>
    <scope>NUCLEOTIDE SEQUENCE</scope>
    <source>
        <strain evidence="17">NBRC 105644</strain>
    </source>
</reference>
<dbReference type="SUPFAM" id="SSF69742">
    <property type="entry name" value="Glutamyl tRNA-reductase catalytic, N-terminal domain"/>
    <property type="match status" value="1"/>
</dbReference>
<protein>
    <recommendedName>
        <fullName evidence="3 8">Glutamyl-tRNA reductase</fullName>
        <shortName evidence="8">GluTR</shortName>
        <ecNumber evidence="3 8">1.2.1.70</ecNumber>
    </recommendedName>
</protein>
<feature type="domain" description="Tetrapyrrole biosynthesis glutamyl-tRNA reductase dimerisation" evidence="14">
    <location>
        <begin position="312"/>
        <end position="411"/>
    </location>
</feature>
<evidence type="ECO:0000256" key="4">
    <source>
        <dbReference type="ARBA" id="ARBA00022857"/>
    </source>
</evidence>
<evidence type="ECO:0000256" key="8">
    <source>
        <dbReference type="HAMAP-Rule" id="MF_00087"/>
    </source>
</evidence>
<keyword evidence="6 8" id="KW-0627">Porphyrin biosynthesis</keyword>
<evidence type="ECO:0000313" key="18">
    <source>
        <dbReference type="Proteomes" id="UP000619260"/>
    </source>
</evidence>
<feature type="binding site" evidence="8 10">
    <location>
        <begin position="49"/>
        <end position="52"/>
    </location>
    <ligand>
        <name>substrate</name>
    </ligand>
</feature>
<dbReference type="PANTHER" id="PTHR43013:SF1">
    <property type="entry name" value="GLUTAMYL-TRNA REDUCTASE"/>
    <property type="match status" value="1"/>
</dbReference>
<dbReference type="Proteomes" id="UP000619260">
    <property type="component" value="Unassembled WGS sequence"/>
</dbReference>
<accession>A0A8J4DSW2</accession>
<dbReference type="AlphaFoldDB" id="A0A8J4DSW2"/>
<dbReference type="Pfam" id="PF01488">
    <property type="entry name" value="Shikimate_DH"/>
    <property type="match status" value="1"/>
</dbReference>
<dbReference type="RefSeq" id="WP_203902045.1">
    <property type="nucleotide sequence ID" value="NZ_BOPF01000021.1"/>
</dbReference>
<feature type="binding site" evidence="8 10">
    <location>
        <position position="109"/>
    </location>
    <ligand>
        <name>substrate</name>
    </ligand>
</feature>